<evidence type="ECO:0000313" key="3">
    <source>
        <dbReference type="EMBL" id="WOL07050.1"/>
    </source>
</evidence>
<feature type="region of interest" description="Disordered" evidence="1">
    <location>
        <begin position="43"/>
        <end position="88"/>
    </location>
</feature>
<protein>
    <submittedName>
        <fullName evidence="3">Uncharacterized protein</fullName>
    </submittedName>
</protein>
<evidence type="ECO:0000256" key="1">
    <source>
        <dbReference type="SAM" id="MobiDB-lite"/>
    </source>
</evidence>
<organism evidence="3 4">
    <name type="scientific">Canna indica</name>
    <name type="common">Indian-shot</name>
    <dbReference type="NCBI Taxonomy" id="4628"/>
    <lineage>
        <taxon>Eukaryota</taxon>
        <taxon>Viridiplantae</taxon>
        <taxon>Streptophyta</taxon>
        <taxon>Embryophyta</taxon>
        <taxon>Tracheophyta</taxon>
        <taxon>Spermatophyta</taxon>
        <taxon>Magnoliopsida</taxon>
        <taxon>Liliopsida</taxon>
        <taxon>Zingiberales</taxon>
        <taxon>Cannaceae</taxon>
        <taxon>Canna</taxon>
    </lineage>
</organism>
<reference evidence="3 4" key="1">
    <citation type="submission" date="2023-10" db="EMBL/GenBank/DDBJ databases">
        <title>Chromosome-scale genome assembly provides insights into flower coloration mechanisms of Canna indica.</title>
        <authorList>
            <person name="Li C."/>
        </authorList>
    </citation>
    <scope>NUCLEOTIDE SEQUENCE [LARGE SCALE GENOMIC DNA]</scope>
    <source>
        <tissue evidence="3">Flower</tissue>
    </source>
</reference>
<dbReference type="EMBL" id="CP136894">
    <property type="protein sequence ID" value="WOL07050.1"/>
    <property type="molecule type" value="Genomic_DNA"/>
</dbReference>
<evidence type="ECO:0000256" key="2">
    <source>
        <dbReference type="SAM" id="SignalP"/>
    </source>
</evidence>
<keyword evidence="2" id="KW-0732">Signal</keyword>
<dbReference type="AlphaFoldDB" id="A0AAQ3QG48"/>
<name>A0AAQ3QG48_9LILI</name>
<gene>
    <name evidence="3" type="ORF">Cni_G15786</name>
</gene>
<feature type="region of interest" description="Disordered" evidence="1">
    <location>
        <begin position="100"/>
        <end position="119"/>
    </location>
</feature>
<proteinExistence type="predicted"/>
<keyword evidence="4" id="KW-1185">Reference proteome</keyword>
<feature type="signal peptide" evidence="2">
    <location>
        <begin position="1"/>
        <end position="23"/>
    </location>
</feature>
<evidence type="ECO:0000313" key="4">
    <source>
        <dbReference type="Proteomes" id="UP001327560"/>
    </source>
</evidence>
<sequence length="119" mass="12979">MSTSYSLLLCGLMFFLSTRTCSSRHLHINAKASEDINLHESPAVRMADPSKGGAVDKNGGYERSTTTYTPEKPIKNDAAQSPSPPVKVSWRVPREGVMEENTGFNADYVGPNTHPSSHN</sequence>
<feature type="chain" id="PRO_5042967660" evidence="2">
    <location>
        <begin position="24"/>
        <end position="119"/>
    </location>
</feature>
<accession>A0AAQ3QG48</accession>
<dbReference type="Proteomes" id="UP001327560">
    <property type="component" value="Chromosome 5"/>
</dbReference>